<dbReference type="InterPro" id="IPR011833">
    <property type="entry name" value="Glycg_phsphrylas"/>
</dbReference>
<feature type="domain" description="ACT" evidence="10">
    <location>
        <begin position="75"/>
        <end position="154"/>
    </location>
</feature>
<dbReference type="PANTHER" id="PTHR11468">
    <property type="entry name" value="GLYCOGEN PHOSPHORYLASE"/>
    <property type="match status" value="1"/>
</dbReference>
<dbReference type="PANTHER" id="PTHR11468:SF30">
    <property type="entry name" value="ALPHA-1,4 GLUCAN PHOSPHORYLASE"/>
    <property type="match status" value="1"/>
</dbReference>
<name>A0A9I9CF36_CUCME</name>
<dbReference type="AlphaFoldDB" id="A0A9I9CF36"/>
<evidence type="ECO:0000256" key="2">
    <source>
        <dbReference type="ARBA" id="ARBA00001933"/>
    </source>
</evidence>
<evidence type="ECO:0000256" key="8">
    <source>
        <dbReference type="ARBA" id="ARBA00023277"/>
    </source>
</evidence>
<dbReference type="InterPro" id="IPR045865">
    <property type="entry name" value="ACT-like_dom_sf"/>
</dbReference>
<evidence type="ECO:0000256" key="3">
    <source>
        <dbReference type="ARBA" id="ARBA00006047"/>
    </source>
</evidence>
<dbReference type="SUPFAM" id="SSF55021">
    <property type="entry name" value="ACT-like"/>
    <property type="match status" value="1"/>
</dbReference>
<dbReference type="GO" id="GO:0005980">
    <property type="term" value="P:glycogen catabolic process"/>
    <property type="evidence" value="ECO:0007669"/>
    <property type="project" value="TreeGrafter"/>
</dbReference>
<evidence type="ECO:0000256" key="9">
    <source>
        <dbReference type="RuleBase" id="RU000587"/>
    </source>
</evidence>
<keyword evidence="7 9" id="KW-0663">Pyridoxal phosphate</keyword>
<keyword evidence="6 9" id="KW-0808">Transferase</keyword>
<sequence>MSALSSLPFLKVPVRSRLSFSSRTIFIPPFSVRAKNLSSRFVFRQASNGTNPTSETVFAVPTISVDNSEEDESTAFVIRARNRIGLLQVITRVFKVLGLRIDKATVEFEGEYFTKKFFVSDSHGNKIENLESIDRIKKALMEAIDGDDLTISARPATRGIVVRKPGLLSTSGERTAKAERMFELMDGFLKNDPLSLQKDILNHVEYTVARSRFSFDDFEAYQVEDIAIFWDRSRKHFMMERLDSRCLETRRALSHCIRDRLIERWHDTQLHFKRKDPKRVYFLSLEYLMETMFFIDEMKETNIDALSISIKTFYILSVVHLFSSLLLAIDANMKLSLKTGRSLSNSIINLGIRDQCADALSQLGFEFEVVAEQEGDAALGNGGLARLSACQMDSLATMDFPAWGYGLRYQYGLFRQVILDGFQHEQPDYWLNFGNPWEIERVHVTYPVKFYGTVEEEILNEEKYQVWIPGEMIEAVAYDNPIPGYGTRNTITLRLWAAKPSNQHDMEAYNTGDYIDAVVNRQRAETISSILYPDDRSHQGKELRLKQQYFFVSASLQDIIRRFKDVHKDLSQFPDKLAQHRDYDRGVLLFAILGGVALQLNDTHPALAIPEVMRVLVDEEHLGWNKAFDITCKIFSFTTHTVQAEALEKIPVDLLGSLLPRHLQVNGENCFRVNKASRSCCVPSIIYDINSYFMEELKKRIGLDYNRLSRMSIVEEGAVKSIRVANLSLFCSHTVNGVSKLHSELLQTRDFYELWPEKFQYKTNGVTQRRWIVVSNPNLCALISKWLGTESWIRDIDLLMGLREYATDISLHQEWQMVRRVNKMRLAEYIEATSGLKCCCIIVVNLDSQPMQVSLDAMFDVQIKRIHEYKRQLLNILGIIHRYDCIKNMAKDDRRKVVPRVCIIGGKAAPGYEMAKKIIKLCHAVAEKINNDSDVGDLLKLVFIPDYNVSVAELVIPGADLSQHISTAGHEASGTGSMKFLMNGCLLLATADGSTVEIIEEIGEDNMFLFGAKVHEVPTLREKGSTIKVPLQFARVVRMVRDGYFGFQDYFKSLCDRVEGNNDYYLLGSDFESYLGAQAAADKAFIDKEKWTRMSILSTAGSGRFSSDRTIQDYAEKTWGIEPC</sequence>
<keyword evidence="8 9" id="KW-0119">Carbohydrate metabolism</keyword>
<evidence type="ECO:0000256" key="4">
    <source>
        <dbReference type="ARBA" id="ARBA00022533"/>
    </source>
</evidence>
<comment type="similarity">
    <text evidence="3 9">Belongs to the glycogen phosphorylase family.</text>
</comment>
<dbReference type="CDD" id="cd04300">
    <property type="entry name" value="GT35_Glycogen_Phosphorylase"/>
    <property type="match status" value="1"/>
</dbReference>
<keyword evidence="4" id="KW-0021">Allosteric enzyme</keyword>
<evidence type="ECO:0000256" key="1">
    <source>
        <dbReference type="ARBA" id="ARBA00001275"/>
    </source>
</evidence>
<dbReference type="GO" id="GO:0030170">
    <property type="term" value="F:pyridoxal phosphate binding"/>
    <property type="evidence" value="ECO:0007669"/>
    <property type="project" value="InterPro"/>
</dbReference>
<evidence type="ECO:0000256" key="5">
    <source>
        <dbReference type="ARBA" id="ARBA00022676"/>
    </source>
</evidence>
<dbReference type="FunFam" id="3.40.50.2000:FF:000807">
    <property type="entry name" value="Alpha-glucan phosphorylase 2, cytosolic"/>
    <property type="match status" value="1"/>
</dbReference>
<evidence type="ECO:0000313" key="11">
    <source>
        <dbReference type="EnsemblPlants" id="MELO3C002626.2.1"/>
    </source>
</evidence>
<comment type="catalytic activity">
    <reaction evidence="1 9">
        <text>[(1-&gt;4)-alpha-D-glucosyl](n) + phosphate = [(1-&gt;4)-alpha-D-glucosyl](n-1) + alpha-D-glucose 1-phosphate</text>
        <dbReference type="Rhea" id="RHEA:41732"/>
        <dbReference type="Rhea" id="RHEA-COMP:9584"/>
        <dbReference type="Rhea" id="RHEA-COMP:9586"/>
        <dbReference type="ChEBI" id="CHEBI:15444"/>
        <dbReference type="ChEBI" id="CHEBI:43474"/>
        <dbReference type="ChEBI" id="CHEBI:58601"/>
        <dbReference type="EC" id="2.4.1.1"/>
    </reaction>
</comment>
<dbReference type="FunFam" id="3.40.50.2000:FF:000003">
    <property type="entry name" value="Alpha-1,4 glucan phosphorylase"/>
    <property type="match status" value="1"/>
</dbReference>
<dbReference type="PROSITE" id="PS00102">
    <property type="entry name" value="PHOSPHORYLASE"/>
    <property type="match status" value="1"/>
</dbReference>
<protein>
    <recommendedName>
        <fullName evidence="9">Alpha-1,4 glucan phosphorylase</fullName>
        <ecNumber evidence="9">2.4.1.1</ecNumber>
    </recommendedName>
</protein>
<reference evidence="11" key="1">
    <citation type="submission" date="2023-03" db="UniProtKB">
        <authorList>
            <consortium name="EnsemblPlants"/>
        </authorList>
    </citation>
    <scope>IDENTIFICATION</scope>
</reference>
<dbReference type="GO" id="GO:0008184">
    <property type="term" value="F:glycogen phosphorylase activity"/>
    <property type="evidence" value="ECO:0007669"/>
    <property type="project" value="InterPro"/>
</dbReference>
<dbReference type="Gramene" id="MELO3C002626.2.1">
    <property type="protein sequence ID" value="MELO3C002626.2.1"/>
    <property type="gene ID" value="MELO3C002626.2"/>
</dbReference>
<dbReference type="InterPro" id="IPR002912">
    <property type="entry name" value="ACT_dom"/>
</dbReference>
<dbReference type="GO" id="GO:0005737">
    <property type="term" value="C:cytoplasm"/>
    <property type="evidence" value="ECO:0007669"/>
    <property type="project" value="TreeGrafter"/>
</dbReference>
<comment type="function">
    <text evidence="9">Allosteric enzyme that catalyzes the rate-limiting step in glycogen catabolism, the phosphorolytic cleavage of glycogen to produce glucose-1-phosphate, and plays a central role in maintaining cellular and organismal glucose homeostasis.</text>
</comment>
<dbReference type="InterPro" id="IPR035090">
    <property type="entry name" value="Pyridoxal_P_attach_site"/>
</dbReference>
<evidence type="ECO:0000256" key="7">
    <source>
        <dbReference type="ARBA" id="ARBA00022898"/>
    </source>
</evidence>
<dbReference type="EC" id="2.4.1.1" evidence="9"/>
<keyword evidence="5 9" id="KW-0328">Glycosyltransferase</keyword>
<dbReference type="Gene3D" id="3.40.50.2000">
    <property type="entry name" value="Glycogen Phosphorylase B"/>
    <property type="match status" value="3"/>
</dbReference>
<evidence type="ECO:0000256" key="6">
    <source>
        <dbReference type="ARBA" id="ARBA00022679"/>
    </source>
</evidence>
<dbReference type="NCBIfam" id="TIGR02093">
    <property type="entry name" value="P_ylase"/>
    <property type="match status" value="1"/>
</dbReference>
<dbReference type="EnsemblPlants" id="MELO3C002626.2.1">
    <property type="protein sequence ID" value="MELO3C002626.2.1"/>
    <property type="gene ID" value="MELO3C002626.2"/>
</dbReference>
<evidence type="ECO:0000259" key="10">
    <source>
        <dbReference type="PROSITE" id="PS51671"/>
    </source>
</evidence>
<proteinExistence type="inferred from homology"/>
<organism evidence="11">
    <name type="scientific">Cucumis melo</name>
    <name type="common">Muskmelon</name>
    <dbReference type="NCBI Taxonomy" id="3656"/>
    <lineage>
        <taxon>Eukaryota</taxon>
        <taxon>Viridiplantae</taxon>
        <taxon>Streptophyta</taxon>
        <taxon>Embryophyta</taxon>
        <taxon>Tracheophyta</taxon>
        <taxon>Spermatophyta</taxon>
        <taxon>Magnoliopsida</taxon>
        <taxon>eudicotyledons</taxon>
        <taxon>Gunneridae</taxon>
        <taxon>Pentapetalae</taxon>
        <taxon>rosids</taxon>
        <taxon>fabids</taxon>
        <taxon>Cucurbitales</taxon>
        <taxon>Cucurbitaceae</taxon>
        <taxon>Benincaseae</taxon>
        <taxon>Cucumis</taxon>
    </lineage>
</organism>
<dbReference type="Pfam" id="PF00343">
    <property type="entry name" value="Phosphorylase"/>
    <property type="match status" value="1"/>
</dbReference>
<comment type="cofactor">
    <cofactor evidence="2 9">
        <name>pyridoxal 5'-phosphate</name>
        <dbReference type="ChEBI" id="CHEBI:597326"/>
    </cofactor>
</comment>
<accession>A0A9I9CF36</accession>
<dbReference type="InterPro" id="IPR000811">
    <property type="entry name" value="Glyco_trans_35"/>
</dbReference>
<dbReference type="SUPFAM" id="SSF53756">
    <property type="entry name" value="UDP-Glycosyltransferase/glycogen phosphorylase"/>
    <property type="match status" value="2"/>
</dbReference>
<dbReference type="PROSITE" id="PS51671">
    <property type="entry name" value="ACT"/>
    <property type="match status" value="1"/>
</dbReference>